<evidence type="ECO:0000313" key="2">
    <source>
        <dbReference type="EMBL" id="KRR22074.1"/>
    </source>
</evidence>
<proteinExistence type="predicted"/>
<dbReference type="OrthoDB" id="9802066at2"/>
<dbReference type="Proteomes" id="UP000052023">
    <property type="component" value="Unassembled WGS sequence"/>
</dbReference>
<comment type="caution">
    <text evidence="2">The sequence shown here is derived from an EMBL/GenBank/DDBJ whole genome shotgun (WGS) entry which is preliminary data.</text>
</comment>
<dbReference type="SUPFAM" id="SSF109604">
    <property type="entry name" value="HD-domain/PDEase-like"/>
    <property type="match status" value="1"/>
</dbReference>
<evidence type="ECO:0000313" key="3">
    <source>
        <dbReference type="Proteomes" id="UP000052023"/>
    </source>
</evidence>
<reference evidence="2 3" key="1">
    <citation type="submission" date="2014-03" db="EMBL/GenBank/DDBJ databases">
        <title>Bradyrhizobium valentinum sp. nov., isolated from effective nodules of Lupinus mariae-josephae, a lupine endemic of basic-lime soils in Eastern Spain.</title>
        <authorList>
            <person name="Duran D."/>
            <person name="Rey L."/>
            <person name="Navarro A."/>
            <person name="Busquets A."/>
            <person name="Imperial J."/>
            <person name="Ruiz-Argueso T."/>
        </authorList>
    </citation>
    <scope>NUCLEOTIDE SEQUENCE [LARGE SCALE GENOMIC DNA]</scope>
    <source>
        <strain evidence="2 3">Ro19</strain>
    </source>
</reference>
<accession>A0A0R3MQH7</accession>
<dbReference type="Gene3D" id="1.10.3210.10">
    <property type="entry name" value="Hypothetical protein af1432"/>
    <property type="match status" value="1"/>
</dbReference>
<dbReference type="AlphaFoldDB" id="A0A0R3MQH7"/>
<dbReference type="PANTHER" id="PTHR43155:SF2">
    <property type="entry name" value="CYCLIC DI-GMP PHOSPHODIESTERASE PA4108"/>
    <property type="match status" value="1"/>
</dbReference>
<dbReference type="PANTHER" id="PTHR43155">
    <property type="entry name" value="CYCLIC DI-GMP PHOSPHODIESTERASE PA4108-RELATED"/>
    <property type="match status" value="1"/>
</dbReference>
<dbReference type="RefSeq" id="WP_057845449.1">
    <property type="nucleotide sequence ID" value="NZ_LLYA01000168.1"/>
</dbReference>
<dbReference type="InterPro" id="IPR037522">
    <property type="entry name" value="HD_GYP_dom"/>
</dbReference>
<gene>
    <name evidence="2" type="ORF">CQ13_30260</name>
</gene>
<protein>
    <recommendedName>
        <fullName evidence="1">HD-GYP domain-containing protein</fullName>
    </recommendedName>
</protein>
<dbReference type="InterPro" id="IPR003607">
    <property type="entry name" value="HD/PDEase_dom"/>
</dbReference>
<dbReference type="Pfam" id="PF13487">
    <property type="entry name" value="HD_5"/>
    <property type="match status" value="1"/>
</dbReference>
<dbReference type="GO" id="GO:0008081">
    <property type="term" value="F:phosphoric diester hydrolase activity"/>
    <property type="evidence" value="ECO:0007669"/>
    <property type="project" value="UniProtKB-ARBA"/>
</dbReference>
<keyword evidence="3" id="KW-1185">Reference proteome</keyword>
<evidence type="ECO:0000259" key="1">
    <source>
        <dbReference type="PROSITE" id="PS51832"/>
    </source>
</evidence>
<sequence length="347" mass="37594">MLVYFVTDEPTKLPAIRAMFEPQHAVVPWLLGGDGTRIRSHGVLMVDVDLRQMPRVDRLRLILQDLAGIPEKLFVVHNLSRSMVAQAYALGATAVLSRAKEAIPKVAQIEAVEAAAENKAAVPASEMDEGVAAFASMFSNVRLGRPVKVADAKRATSKIIQRVGQDGLSAWLDEVRRYHEGTFQHCLLVTGVAVGFALDIGFSGTDVSRLGAAATLHDIGKARIPLSILDKPGRLDSDEEEIIKRHPAIGYELLKGVSGISPEILDGVRHHHEYLDGSGYPDGLKASQISDLVRLLTISDIFAALIESRSYRPPMPRPAAYQILCGMDGKLEGSLVRAFRNVALGPG</sequence>
<dbReference type="InterPro" id="IPR006675">
    <property type="entry name" value="HDIG_dom"/>
</dbReference>
<dbReference type="CDD" id="cd00077">
    <property type="entry name" value="HDc"/>
    <property type="match status" value="1"/>
</dbReference>
<dbReference type="SMART" id="SM00471">
    <property type="entry name" value="HDc"/>
    <property type="match status" value="1"/>
</dbReference>
<name>A0A0R3MQH7_9BRAD</name>
<organism evidence="2 3">
    <name type="scientific">Bradyrhizobium retamae</name>
    <dbReference type="NCBI Taxonomy" id="1300035"/>
    <lineage>
        <taxon>Bacteria</taxon>
        <taxon>Pseudomonadati</taxon>
        <taxon>Pseudomonadota</taxon>
        <taxon>Alphaproteobacteria</taxon>
        <taxon>Hyphomicrobiales</taxon>
        <taxon>Nitrobacteraceae</taxon>
        <taxon>Bradyrhizobium</taxon>
    </lineage>
</organism>
<feature type="domain" description="HD-GYP" evidence="1">
    <location>
        <begin position="160"/>
        <end position="347"/>
    </location>
</feature>
<dbReference type="EMBL" id="LLYA01000168">
    <property type="protein sequence ID" value="KRR22074.1"/>
    <property type="molecule type" value="Genomic_DNA"/>
</dbReference>
<dbReference type="PROSITE" id="PS51832">
    <property type="entry name" value="HD_GYP"/>
    <property type="match status" value="1"/>
</dbReference>
<dbReference type="NCBIfam" id="TIGR00277">
    <property type="entry name" value="HDIG"/>
    <property type="match status" value="1"/>
</dbReference>